<organism evidence="2 3">
    <name type="scientific">Hankyongella ginsenosidimutans</name>
    <dbReference type="NCBI Taxonomy" id="1763828"/>
    <lineage>
        <taxon>Bacteria</taxon>
        <taxon>Pseudomonadati</taxon>
        <taxon>Pseudomonadota</taxon>
        <taxon>Alphaproteobacteria</taxon>
        <taxon>Sphingomonadales</taxon>
        <taxon>Sphingomonadaceae</taxon>
        <taxon>Hankyongella</taxon>
    </lineage>
</organism>
<dbReference type="AlphaFoldDB" id="A0A4D7C9V9"/>
<dbReference type="PANTHER" id="PTHR33876">
    <property type="entry name" value="UNNAMED PRODUCT"/>
    <property type="match status" value="1"/>
</dbReference>
<evidence type="ECO:0000313" key="3">
    <source>
        <dbReference type="Proteomes" id="UP000298714"/>
    </source>
</evidence>
<feature type="transmembrane region" description="Helical" evidence="1">
    <location>
        <begin position="160"/>
        <end position="186"/>
    </location>
</feature>
<dbReference type="RefSeq" id="WP_246047631.1">
    <property type="nucleotide sequence ID" value="NZ_CP039704.1"/>
</dbReference>
<protein>
    <submittedName>
        <fullName evidence="2">High frequency lysogenization protein HflD</fullName>
    </submittedName>
</protein>
<proteinExistence type="predicted"/>
<dbReference type="InterPro" id="IPR052776">
    <property type="entry name" value="Chloro_ReproSupport/MetalTrans"/>
</dbReference>
<gene>
    <name evidence="2" type="ORF">E6W36_11005</name>
</gene>
<dbReference type="KEGG" id="hgn:E6W36_11005"/>
<keyword evidence="3" id="KW-1185">Reference proteome</keyword>
<dbReference type="Proteomes" id="UP000298714">
    <property type="component" value="Chromosome"/>
</dbReference>
<accession>A0A4D7C9V9</accession>
<keyword evidence="1" id="KW-0812">Transmembrane</keyword>
<evidence type="ECO:0000313" key="2">
    <source>
        <dbReference type="EMBL" id="QCI79843.1"/>
    </source>
</evidence>
<keyword evidence="1" id="KW-1133">Transmembrane helix</keyword>
<dbReference type="EMBL" id="CP039704">
    <property type="protein sequence ID" value="QCI79843.1"/>
    <property type="molecule type" value="Genomic_DNA"/>
</dbReference>
<reference evidence="3" key="1">
    <citation type="submission" date="2019-04" db="EMBL/GenBank/DDBJ databases">
        <title>Complete genome sequence of Sphingomonas sp. W1-2-3.</title>
        <authorList>
            <person name="Im W.T."/>
        </authorList>
    </citation>
    <scope>NUCLEOTIDE SEQUENCE [LARGE SCALE GENOMIC DNA]</scope>
    <source>
        <strain evidence="3">W1-2-3</strain>
    </source>
</reference>
<dbReference type="PANTHER" id="PTHR33876:SF4">
    <property type="entry name" value="CHLOROPLAST PROTEIN FOR GROWTH AND FERTILITY 2"/>
    <property type="match status" value="1"/>
</dbReference>
<keyword evidence="1" id="KW-0472">Membrane</keyword>
<sequence>MGHALEPDHLAAVGSMATGKSSRGALVLRGAAWGMGHTITLFVICTAVILFGMMLTQRMAATMESAVGVMLVLLGGEVLWRMRRARVHFHVHQHADGERHFHAHSHLGEQTPHDARRHKHTHRRRALPMKALLVGLVHGAAGSSALVVLAVATVPNPWLASFYVLLFGLGSMAGMASLSLVASWPLGAAERFATRLHQGLSAAVALLRSH</sequence>
<evidence type="ECO:0000256" key="1">
    <source>
        <dbReference type="SAM" id="Phobius"/>
    </source>
</evidence>
<feature type="transmembrane region" description="Helical" evidence="1">
    <location>
        <begin position="30"/>
        <end position="53"/>
    </location>
</feature>
<feature type="transmembrane region" description="Helical" evidence="1">
    <location>
        <begin position="131"/>
        <end position="154"/>
    </location>
</feature>
<name>A0A4D7C9V9_9SPHN</name>